<sequence length="485" mass="52974">MAPASHVLLFPHEHTDVLGALHELSVRSKTRPQLRTFLASSSAVVYEQILALDGLERASIGPFDDLTTIQISQLLVLTEENPSIMSDTSVPVGLGIGLIAAAVAATARNPGSVATLGLEGVVVAFRLAIELQRASRDIQKSEGTWARMVSSYTLEEVQQHLDKVNGTLRPLHHAYVGQVLPGSLVLFGPPLTLETLAKSSNLAQSITSTPTTSKCLLYGSHLPPVDSAKILRIYSVHEACIIQRSLDSTHSPAGSLSAGTFGELLRLIVTEIVQKSMQVVETFRTVATALQKRRGSEVILTTVGSIWDASAFQDILHHHDQNVRIGKFSPSPKPFGDDLSSIPSDAIAIVGMSGRFPESDTLDELWRLLETGTTTHQEIPSSRFNVDDFYDPSRKKHNALVSQHGCFIQKPGDFDSRILIMDMVLPTPGSGSTTPEAALRQKDLTMLHTFNAKEREVEDWRSVLQKADPRLEIKTIRRPDGSHQE</sequence>
<dbReference type="GO" id="GO:0004312">
    <property type="term" value="F:fatty acid synthase activity"/>
    <property type="evidence" value="ECO:0007669"/>
    <property type="project" value="TreeGrafter"/>
</dbReference>
<dbReference type="InterPro" id="IPR014030">
    <property type="entry name" value="Ketoacyl_synth_N"/>
</dbReference>
<reference evidence="5" key="1">
    <citation type="submission" date="2023-03" db="EMBL/GenBank/DDBJ databases">
        <title>Complete genome of Cladonia borealis.</title>
        <authorList>
            <person name="Park H."/>
        </authorList>
    </citation>
    <scope>NUCLEOTIDE SEQUENCE</scope>
    <source>
        <strain evidence="5">ANT050790</strain>
    </source>
</reference>
<evidence type="ECO:0000313" key="6">
    <source>
        <dbReference type="Proteomes" id="UP001166286"/>
    </source>
</evidence>
<dbReference type="Pfam" id="PF16073">
    <property type="entry name" value="SAT"/>
    <property type="match status" value="1"/>
</dbReference>
<comment type="caution">
    <text evidence="5">The sequence shown here is derived from an EMBL/GenBank/DDBJ whole genome shotgun (WGS) entry which is preliminary data.</text>
</comment>
<keyword evidence="6" id="KW-1185">Reference proteome</keyword>
<gene>
    <name evidence="5" type="ORF">JMJ35_007589</name>
</gene>
<name>A0AA39V7G5_9LECA</name>
<keyword evidence="2" id="KW-0597">Phosphoprotein</keyword>
<evidence type="ECO:0000259" key="4">
    <source>
        <dbReference type="Pfam" id="PF16073"/>
    </source>
</evidence>
<keyword evidence="1" id="KW-0596">Phosphopantetheine</keyword>
<dbReference type="EMBL" id="JAFEKC020000017">
    <property type="protein sequence ID" value="KAK0510195.1"/>
    <property type="molecule type" value="Genomic_DNA"/>
</dbReference>
<dbReference type="Pfam" id="PF00109">
    <property type="entry name" value="ketoacyl-synt"/>
    <property type="match status" value="1"/>
</dbReference>
<evidence type="ECO:0000313" key="5">
    <source>
        <dbReference type="EMBL" id="KAK0510195.1"/>
    </source>
</evidence>
<evidence type="ECO:0000256" key="2">
    <source>
        <dbReference type="ARBA" id="ARBA00022553"/>
    </source>
</evidence>
<dbReference type="GO" id="GO:0006633">
    <property type="term" value="P:fatty acid biosynthetic process"/>
    <property type="evidence" value="ECO:0007669"/>
    <property type="project" value="TreeGrafter"/>
</dbReference>
<dbReference type="SUPFAM" id="SSF53901">
    <property type="entry name" value="Thiolase-like"/>
    <property type="match status" value="1"/>
</dbReference>
<feature type="domain" description="Starter acyltransferase (SAT)" evidence="4">
    <location>
        <begin position="67"/>
        <end position="208"/>
    </location>
</feature>
<evidence type="ECO:0008006" key="7">
    <source>
        <dbReference type="Google" id="ProtNLM"/>
    </source>
</evidence>
<feature type="domain" description="Beta-ketoacyl synthase-like N-terminal" evidence="3">
    <location>
        <begin position="345"/>
        <end position="418"/>
    </location>
</feature>
<dbReference type="InterPro" id="IPR016039">
    <property type="entry name" value="Thiolase-like"/>
</dbReference>
<evidence type="ECO:0000259" key="3">
    <source>
        <dbReference type="Pfam" id="PF00109"/>
    </source>
</evidence>
<protein>
    <recommendedName>
        <fullName evidence="7">Polyketide synthase</fullName>
    </recommendedName>
</protein>
<dbReference type="GO" id="GO:0044550">
    <property type="term" value="P:secondary metabolite biosynthetic process"/>
    <property type="evidence" value="ECO:0007669"/>
    <property type="project" value="TreeGrafter"/>
</dbReference>
<dbReference type="Proteomes" id="UP001166286">
    <property type="component" value="Unassembled WGS sequence"/>
</dbReference>
<dbReference type="AlphaFoldDB" id="A0AA39V7G5"/>
<accession>A0AA39V7G5</accession>
<dbReference type="InterPro" id="IPR050091">
    <property type="entry name" value="PKS_NRPS_Biosynth_Enz"/>
</dbReference>
<proteinExistence type="predicted"/>
<dbReference type="PANTHER" id="PTHR43775:SF37">
    <property type="entry name" value="SI:DKEY-61P9.11"/>
    <property type="match status" value="1"/>
</dbReference>
<organism evidence="5 6">
    <name type="scientific">Cladonia borealis</name>
    <dbReference type="NCBI Taxonomy" id="184061"/>
    <lineage>
        <taxon>Eukaryota</taxon>
        <taxon>Fungi</taxon>
        <taxon>Dikarya</taxon>
        <taxon>Ascomycota</taxon>
        <taxon>Pezizomycotina</taxon>
        <taxon>Lecanoromycetes</taxon>
        <taxon>OSLEUM clade</taxon>
        <taxon>Lecanoromycetidae</taxon>
        <taxon>Lecanorales</taxon>
        <taxon>Lecanorineae</taxon>
        <taxon>Cladoniaceae</taxon>
        <taxon>Cladonia</taxon>
    </lineage>
</organism>
<dbReference type="PANTHER" id="PTHR43775">
    <property type="entry name" value="FATTY ACID SYNTHASE"/>
    <property type="match status" value="1"/>
</dbReference>
<evidence type="ECO:0000256" key="1">
    <source>
        <dbReference type="ARBA" id="ARBA00022450"/>
    </source>
</evidence>
<dbReference type="InterPro" id="IPR032088">
    <property type="entry name" value="SAT"/>
</dbReference>
<dbReference type="Gene3D" id="3.40.47.10">
    <property type="match status" value="1"/>
</dbReference>